<evidence type="ECO:0000313" key="11">
    <source>
        <dbReference type="Proteomes" id="UP000183413"/>
    </source>
</evidence>
<dbReference type="Proteomes" id="UP000183413">
    <property type="component" value="Unassembled WGS sequence"/>
</dbReference>
<keyword evidence="3" id="KW-1003">Cell membrane</keyword>
<name>A0A1I5NG11_9ACTN</name>
<dbReference type="InterPro" id="IPR000515">
    <property type="entry name" value="MetI-like"/>
</dbReference>
<dbReference type="Gene3D" id="1.10.3720.10">
    <property type="entry name" value="MetI-like"/>
    <property type="match status" value="1"/>
</dbReference>
<dbReference type="PROSITE" id="PS50928">
    <property type="entry name" value="ABC_TM1"/>
    <property type="match status" value="1"/>
</dbReference>
<evidence type="ECO:0000256" key="5">
    <source>
        <dbReference type="ARBA" id="ARBA00022989"/>
    </source>
</evidence>
<feature type="transmembrane region" description="Helical" evidence="7">
    <location>
        <begin position="214"/>
        <end position="237"/>
    </location>
</feature>
<dbReference type="CDD" id="cd06261">
    <property type="entry name" value="TM_PBP2"/>
    <property type="match status" value="1"/>
</dbReference>
<evidence type="ECO:0000256" key="6">
    <source>
        <dbReference type="ARBA" id="ARBA00023136"/>
    </source>
</evidence>
<keyword evidence="11" id="KW-1185">Reference proteome</keyword>
<organism evidence="10 11">
    <name type="scientific">Actinomadura madurae</name>
    <dbReference type="NCBI Taxonomy" id="1993"/>
    <lineage>
        <taxon>Bacteria</taxon>
        <taxon>Bacillati</taxon>
        <taxon>Actinomycetota</taxon>
        <taxon>Actinomycetes</taxon>
        <taxon>Streptosporangiales</taxon>
        <taxon>Thermomonosporaceae</taxon>
        <taxon>Actinomadura</taxon>
    </lineage>
</organism>
<feature type="transmembrane region" description="Helical" evidence="7">
    <location>
        <begin position="61"/>
        <end position="80"/>
    </location>
</feature>
<feature type="signal peptide" evidence="8">
    <location>
        <begin position="1"/>
        <end position="22"/>
    </location>
</feature>
<dbReference type="InterPro" id="IPR035906">
    <property type="entry name" value="MetI-like_sf"/>
</dbReference>
<gene>
    <name evidence="10" type="ORF">SAMN04489713_112121</name>
</gene>
<feature type="transmembrane region" description="Helical" evidence="7">
    <location>
        <begin position="163"/>
        <end position="194"/>
    </location>
</feature>
<evidence type="ECO:0000256" key="7">
    <source>
        <dbReference type="RuleBase" id="RU363032"/>
    </source>
</evidence>
<evidence type="ECO:0000259" key="9">
    <source>
        <dbReference type="PROSITE" id="PS50928"/>
    </source>
</evidence>
<feature type="transmembrane region" description="Helical" evidence="7">
    <location>
        <begin position="120"/>
        <end position="142"/>
    </location>
</feature>
<dbReference type="eggNOG" id="COG0600">
    <property type="taxonomic scope" value="Bacteria"/>
</dbReference>
<evidence type="ECO:0000313" key="10">
    <source>
        <dbReference type="EMBL" id="SFP20141.1"/>
    </source>
</evidence>
<dbReference type="InParanoid" id="A0A1I5NG11"/>
<dbReference type="PANTHER" id="PTHR30151:SF0">
    <property type="entry name" value="ABC TRANSPORTER PERMEASE PROTEIN MJ0413-RELATED"/>
    <property type="match status" value="1"/>
</dbReference>
<accession>A0A1I5NG11</accession>
<keyword evidence="6 7" id="KW-0472">Membrane</keyword>
<keyword evidence="4 7" id="KW-0812">Transmembrane</keyword>
<keyword evidence="8" id="KW-0732">Signal</keyword>
<feature type="chain" id="PRO_5010198668" evidence="8">
    <location>
        <begin position="23"/>
        <end position="251"/>
    </location>
</feature>
<feature type="transmembrane region" description="Helical" evidence="7">
    <location>
        <begin position="92"/>
        <end position="114"/>
    </location>
</feature>
<dbReference type="AlphaFoldDB" id="A0A1I5NG11"/>
<keyword evidence="5 7" id="KW-1133">Transmembrane helix</keyword>
<dbReference type="STRING" id="1993.SAMN04489713_112121"/>
<sequence length="251" mass="26499">MIWAGRAALVAVLLAALSLASAFDLGGHGTVPGPMEIGSRLWSSPADEDLMRSVGVTLQSWAAGLLLSVAAGVLLGGLLGSSDFVHRSARGFFDFCRSVPPVALIPLAVLTLGTGFSMKILLIVWVCVWPVLLQTMAGVHDVEPQAKEVGRTLRMSRTQAMRWIVLPSTLPYIGTGIRIAAVMALLVSIGAELLAGADGLGLELYRAQTSSDHAGVWTCVAMAGLLGVVVTGVFTLAERRLTRWQPDRRGS</sequence>
<evidence type="ECO:0000256" key="8">
    <source>
        <dbReference type="SAM" id="SignalP"/>
    </source>
</evidence>
<dbReference type="Pfam" id="PF00528">
    <property type="entry name" value="BPD_transp_1"/>
    <property type="match status" value="1"/>
</dbReference>
<dbReference type="EMBL" id="FOVH01000012">
    <property type="protein sequence ID" value="SFP20141.1"/>
    <property type="molecule type" value="Genomic_DNA"/>
</dbReference>
<evidence type="ECO:0000256" key="2">
    <source>
        <dbReference type="ARBA" id="ARBA00022448"/>
    </source>
</evidence>
<protein>
    <submittedName>
        <fullName evidence="10">ABC-type nitrate/sulfonate/bicarbonate transport system, permease component</fullName>
    </submittedName>
</protein>
<proteinExistence type="inferred from homology"/>
<dbReference type="PANTHER" id="PTHR30151">
    <property type="entry name" value="ALKANE SULFONATE ABC TRANSPORTER-RELATED, MEMBRANE SUBUNIT"/>
    <property type="match status" value="1"/>
</dbReference>
<feature type="domain" description="ABC transmembrane type-1" evidence="9">
    <location>
        <begin position="50"/>
        <end position="238"/>
    </location>
</feature>
<dbReference type="GO" id="GO:0055085">
    <property type="term" value="P:transmembrane transport"/>
    <property type="evidence" value="ECO:0007669"/>
    <property type="project" value="InterPro"/>
</dbReference>
<reference evidence="10 11" key="1">
    <citation type="submission" date="2016-10" db="EMBL/GenBank/DDBJ databases">
        <authorList>
            <person name="de Groot N.N."/>
        </authorList>
    </citation>
    <scope>NUCLEOTIDE SEQUENCE [LARGE SCALE GENOMIC DNA]</scope>
    <source>
        <strain evidence="10 11">DSM 43067</strain>
    </source>
</reference>
<evidence type="ECO:0000256" key="3">
    <source>
        <dbReference type="ARBA" id="ARBA00022475"/>
    </source>
</evidence>
<dbReference type="GO" id="GO:0005886">
    <property type="term" value="C:plasma membrane"/>
    <property type="evidence" value="ECO:0007669"/>
    <property type="project" value="UniProtKB-SubCell"/>
</dbReference>
<evidence type="ECO:0000256" key="1">
    <source>
        <dbReference type="ARBA" id="ARBA00004651"/>
    </source>
</evidence>
<comment type="similarity">
    <text evidence="7">Belongs to the binding-protein-dependent transport system permease family.</text>
</comment>
<evidence type="ECO:0000256" key="4">
    <source>
        <dbReference type="ARBA" id="ARBA00022692"/>
    </source>
</evidence>
<dbReference type="SUPFAM" id="SSF161098">
    <property type="entry name" value="MetI-like"/>
    <property type="match status" value="1"/>
</dbReference>
<keyword evidence="2 7" id="KW-0813">Transport</keyword>
<comment type="subcellular location">
    <subcellularLocation>
        <location evidence="1 7">Cell membrane</location>
        <topology evidence="1 7">Multi-pass membrane protein</topology>
    </subcellularLocation>
</comment>